<proteinExistence type="predicted"/>
<dbReference type="GO" id="GO:0004190">
    <property type="term" value="F:aspartic-type endopeptidase activity"/>
    <property type="evidence" value="ECO:0007669"/>
    <property type="project" value="UniProtKB-EC"/>
</dbReference>
<evidence type="ECO:0000313" key="4">
    <source>
        <dbReference type="Proteomes" id="UP001056336"/>
    </source>
</evidence>
<evidence type="ECO:0000256" key="2">
    <source>
        <dbReference type="SAM" id="Phobius"/>
    </source>
</evidence>
<keyword evidence="2" id="KW-1133">Transmembrane helix</keyword>
<reference evidence="3" key="1">
    <citation type="journal article" date="2018" name="Int. J. Syst. Evol. Microbiol.">
        <title>Jatrophihabitans telluris sp. nov., isolated from sediment soil of lava forest wetlands and the emended description of the genus Jatrophihabitans.</title>
        <authorList>
            <person name="Lee K.C."/>
            <person name="Suh M.K."/>
            <person name="Eom M.K."/>
            <person name="Kim K.K."/>
            <person name="Kim J.S."/>
            <person name="Kim D.S."/>
            <person name="Ko S.H."/>
            <person name="Shin Y.K."/>
            <person name="Lee J.S."/>
        </authorList>
    </citation>
    <scope>NUCLEOTIDE SEQUENCE</scope>
    <source>
        <strain evidence="3">N237</strain>
    </source>
</reference>
<feature type="region of interest" description="Disordered" evidence="1">
    <location>
        <begin position="248"/>
        <end position="292"/>
    </location>
</feature>
<dbReference type="EMBL" id="CP097332">
    <property type="protein sequence ID" value="UQX87863.1"/>
    <property type="molecule type" value="Genomic_DNA"/>
</dbReference>
<feature type="transmembrane region" description="Helical" evidence="2">
    <location>
        <begin position="135"/>
        <end position="158"/>
    </location>
</feature>
<dbReference type="Proteomes" id="UP001056336">
    <property type="component" value="Chromosome"/>
</dbReference>
<feature type="transmembrane region" description="Helical" evidence="2">
    <location>
        <begin position="95"/>
        <end position="115"/>
    </location>
</feature>
<keyword evidence="2" id="KW-0472">Membrane</keyword>
<dbReference type="InterPro" id="IPR001872">
    <property type="entry name" value="Peptidase_A8"/>
</dbReference>
<accession>A0ABY4QWL6</accession>
<keyword evidence="4" id="KW-1185">Reference proteome</keyword>
<dbReference type="RefSeq" id="WP_249770807.1">
    <property type="nucleotide sequence ID" value="NZ_CP097332.1"/>
</dbReference>
<keyword evidence="2" id="KW-0812">Transmembrane</keyword>
<protein>
    <submittedName>
        <fullName evidence="3">Signal peptidase II</fullName>
        <ecNumber evidence="3">3.4.23.36</ecNumber>
    </submittedName>
</protein>
<evidence type="ECO:0000256" key="1">
    <source>
        <dbReference type="SAM" id="MobiDB-lite"/>
    </source>
</evidence>
<sequence>MRDAQVPSRARAFAVGLAIVTLVGVDQAAKFWAWRTVSTVRINAGGDQFVSRSMSAWFAGPITGAILDVVNFALVLLALGALFRRPASPGLRPTGVLMLTGWASNLLDRLGLHFLTAPGSLRGVIDFVPIGRHFYNLADLYIGLGTAGFATCLLLSTVRRPMRRRRRMRLLLSRAAAPLEVLAPRIRPSAVVRPSRRGEPVRRWAGSAAAVGLVGAATAGAVTYGGISAPLAAAESAQTSAITYSTSLSDTGSDHNGATRWGATPQSATSGPTPGHQFSWPGATVAPSSDRP</sequence>
<dbReference type="EC" id="3.4.23.36" evidence="3"/>
<keyword evidence="3" id="KW-0378">Hydrolase</keyword>
<organism evidence="3 4">
    <name type="scientific">Jatrophihabitans telluris</name>
    <dbReference type="NCBI Taxonomy" id="2038343"/>
    <lineage>
        <taxon>Bacteria</taxon>
        <taxon>Bacillati</taxon>
        <taxon>Actinomycetota</taxon>
        <taxon>Actinomycetes</taxon>
        <taxon>Jatrophihabitantales</taxon>
        <taxon>Jatrophihabitantaceae</taxon>
        <taxon>Jatrophihabitans</taxon>
    </lineage>
</organism>
<dbReference type="Pfam" id="PF01252">
    <property type="entry name" value="Peptidase_A8"/>
    <property type="match status" value="1"/>
</dbReference>
<feature type="transmembrane region" description="Helical" evidence="2">
    <location>
        <begin position="56"/>
        <end position="83"/>
    </location>
</feature>
<name>A0ABY4QWL6_9ACTN</name>
<reference evidence="3" key="2">
    <citation type="submission" date="2022-05" db="EMBL/GenBank/DDBJ databases">
        <authorList>
            <person name="Kim J.-S."/>
            <person name="Lee K."/>
            <person name="Suh M."/>
            <person name="Eom M."/>
            <person name="Kim J.-S."/>
            <person name="Kim D.-S."/>
            <person name="Ko S.-H."/>
            <person name="Shin Y."/>
            <person name="Lee J.-S."/>
        </authorList>
    </citation>
    <scope>NUCLEOTIDE SEQUENCE</scope>
    <source>
        <strain evidence="3">N237</strain>
    </source>
</reference>
<gene>
    <name evidence="3" type="ORF">M6D93_16375</name>
</gene>
<evidence type="ECO:0000313" key="3">
    <source>
        <dbReference type="EMBL" id="UQX87863.1"/>
    </source>
</evidence>